<dbReference type="STRING" id="29529.SAMN04488122_3408"/>
<dbReference type="Proteomes" id="UP000199310">
    <property type="component" value="Unassembled WGS sequence"/>
</dbReference>
<gene>
    <name evidence="1" type="ORF">SAMN04488122_3408</name>
</gene>
<organism evidence="1 2">
    <name type="scientific">Chitinophaga arvensicola</name>
    <dbReference type="NCBI Taxonomy" id="29529"/>
    <lineage>
        <taxon>Bacteria</taxon>
        <taxon>Pseudomonadati</taxon>
        <taxon>Bacteroidota</taxon>
        <taxon>Chitinophagia</taxon>
        <taxon>Chitinophagales</taxon>
        <taxon>Chitinophagaceae</taxon>
        <taxon>Chitinophaga</taxon>
    </lineage>
</organism>
<evidence type="ECO:0000313" key="2">
    <source>
        <dbReference type="Proteomes" id="UP000199310"/>
    </source>
</evidence>
<keyword evidence="2" id="KW-1185">Reference proteome</keyword>
<dbReference type="EMBL" id="FOJG01000001">
    <property type="protein sequence ID" value="SEW45040.1"/>
    <property type="molecule type" value="Genomic_DNA"/>
</dbReference>
<reference evidence="2" key="1">
    <citation type="submission" date="2016-10" db="EMBL/GenBank/DDBJ databases">
        <authorList>
            <person name="Varghese N."/>
            <person name="Submissions S."/>
        </authorList>
    </citation>
    <scope>NUCLEOTIDE SEQUENCE [LARGE SCALE GENOMIC DNA]</scope>
    <source>
        <strain evidence="2">DSM 3695</strain>
    </source>
</reference>
<evidence type="ECO:0000313" key="1">
    <source>
        <dbReference type="EMBL" id="SEW45040.1"/>
    </source>
</evidence>
<name>A0A1I0RUC4_9BACT</name>
<proteinExistence type="predicted"/>
<protein>
    <submittedName>
        <fullName evidence="1">Uncharacterized protein</fullName>
    </submittedName>
</protein>
<accession>A0A1I0RUC4</accession>
<sequence>MKWFLIIFSLYVVILSGIPCDCQEDDYACNTTEPADHRKPDCPCSPFFACSTCHGVVLPDAGVKLTRPVYTPNQQVFHPYQENAVSQYPLPVFQPPRLA</sequence>
<dbReference type="AlphaFoldDB" id="A0A1I0RUC4"/>